<dbReference type="InterPro" id="IPR050789">
    <property type="entry name" value="Diverse_Enzym_Activities"/>
</dbReference>
<dbReference type="InterPro" id="IPR012338">
    <property type="entry name" value="Beta-lactam/transpept-like"/>
</dbReference>
<dbReference type="PANTHER" id="PTHR43283:SF7">
    <property type="entry name" value="BETA-LACTAMASE-RELATED DOMAIN-CONTAINING PROTEIN"/>
    <property type="match status" value="1"/>
</dbReference>
<dbReference type="PANTHER" id="PTHR43283">
    <property type="entry name" value="BETA-LACTAMASE-RELATED"/>
    <property type="match status" value="1"/>
</dbReference>
<protein>
    <recommendedName>
        <fullName evidence="1">Beta-lactamase-related domain-containing protein</fullName>
    </recommendedName>
</protein>
<keyword evidence="3" id="KW-1185">Reference proteome</keyword>
<name>A0ABQ1Z5J2_9BACT</name>
<proteinExistence type="predicted"/>
<sequence>MWHTELETIPGFRSALDIQLSQDITGKWSGRFEIPELMAASELQAVIVRDSKVELNLGGGAAFKGALSGDKKTIKGVLSVPGQKPENLTFTKFSHWSAQVPARTGKDGQPVKNWKYQPPMATGDGWRVRPLPKTVVGSESLNELFDQILQGKFHGLDAFLVAQHGELVLEEYFYLGGRERLHSIQSATKSVTSLLFGIAHDQGLIKNLDKPLKSYFPQYADSTEKSASSPTLRHALTMSAALDWTEDIPYSDPKNDAVRMNQSSDLYKYVLSKKPDPVDKPGSRFEYNSGLSILLGGVLLNATGKPADTYARETLFKSLGIDHFAWTILGGKVHTGGGLFVRPRDLLKIGQMVLDSGKWNGQQVVSKDWIKESTAFVLPITKENKDFGYGYQWWRGTARTGVNAFPVIYAAGYGGQMLYIVPDLDLVVLTFHHNPTDNDGSHSITWKNMESVVIPSFR</sequence>
<dbReference type="EMBL" id="BMIA01000004">
    <property type="protein sequence ID" value="GGH48749.1"/>
    <property type="molecule type" value="Genomic_DNA"/>
</dbReference>
<dbReference type="SUPFAM" id="SSF56601">
    <property type="entry name" value="beta-lactamase/transpeptidase-like"/>
    <property type="match status" value="1"/>
</dbReference>
<evidence type="ECO:0000313" key="2">
    <source>
        <dbReference type="EMBL" id="GGH48749.1"/>
    </source>
</evidence>
<dbReference type="InterPro" id="IPR001466">
    <property type="entry name" value="Beta-lactam-related"/>
</dbReference>
<dbReference type="Gene3D" id="3.40.710.10">
    <property type="entry name" value="DD-peptidase/beta-lactamase superfamily"/>
    <property type="match status" value="1"/>
</dbReference>
<accession>A0ABQ1Z5J2</accession>
<gene>
    <name evidence="2" type="ORF">GCM10007423_50170</name>
</gene>
<feature type="domain" description="Beta-lactamase-related" evidence="1">
    <location>
        <begin position="144"/>
        <end position="436"/>
    </location>
</feature>
<reference evidence="3" key="1">
    <citation type="journal article" date="2019" name="Int. J. Syst. Evol. Microbiol.">
        <title>The Global Catalogue of Microorganisms (GCM) 10K type strain sequencing project: providing services to taxonomists for standard genome sequencing and annotation.</title>
        <authorList>
            <consortium name="The Broad Institute Genomics Platform"/>
            <consortium name="The Broad Institute Genome Sequencing Center for Infectious Disease"/>
            <person name="Wu L."/>
            <person name="Ma J."/>
        </authorList>
    </citation>
    <scope>NUCLEOTIDE SEQUENCE [LARGE SCALE GENOMIC DNA]</scope>
    <source>
        <strain evidence="3">CGMCC 1.15288</strain>
    </source>
</reference>
<dbReference type="Proteomes" id="UP000600214">
    <property type="component" value="Unassembled WGS sequence"/>
</dbReference>
<evidence type="ECO:0000259" key="1">
    <source>
        <dbReference type="Pfam" id="PF00144"/>
    </source>
</evidence>
<evidence type="ECO:0000313" key="3">
    <source>
        <dbReference type="Proteomes" id="UP000600214"/>
    </source>
</evidence>
<dbReference type="Pfam" id="PF00144">
    <property type="entry name" value="Beta-lactamase"/>
    <property type="match status" value="1"/>
</dbReference>
<organism evidence="2 3">
    <name type="scientific">Dyadobacter endophyticus</name>
    <dbReference type="NCBI Taxonomy" id="1749036"/>
    <lineage>
        <taxon>Bacteria</taxon>
        <taxon>Pseudomonadati</taxon>
        <taxon>Bacteroidota</taxon>
        <taxon>Cytophagia</taxon>
        <taxon>Cytophagales</taxon>
        <taxon>Spirosomataceae</taxon>
        <taxon>Dyadobacter</taxon>
    </lineage>
</organism>
<comment type="caution">
    <text evidence="2">The sequence shown here is derived from an EMBL/GenBank/DDBJ whole genome shotgun (WGS) entry which is preliminary data.</text>
</comment>